<organism evidence="1 2">
    <name type="scientific">Callosobruchus maculatus</name>
    <name type="common">Southern cowpea weevil</name>
    <name type="synonym">Pulse bruchid</name>
    <dbReference type="NCBI Taxonomy" id="64391"/>
    <lineage>
        <taxon>Eukaryota</taxon>
        <taxon>Metazoa</taxon>
        <taxon>Ecdysozoa</taxon>
        <taxon>Arthropoda</taxon>
        <taxon>Hexapoda</taxon>
        <taxon>Insecta</taxon>
        <taxon>Pterygota</taxon>
        <taxon>Neoptera</taxon>
        <taxon>Endopterygota</taxon>
        <taxon>Coleoptera</taxon>
        <taxon>Polyphaga</taxon>
        <taxon>Cucujiformia</taxon>
        <taxon>Chrysomeloidea</taxon>
        <taxon>Chrysomelidae</taxon>
        <taxon>Bruchinae</taxon>
        <taxon>Bruchini</taxon>
        <taxon>Callosobruchus</taxon>
    </lineage>
</organism>
<reference evidence="1 2" key="1">
    <citation type="submission" date="2019-01" db="EMBL/GenBank/DDBJ databases">
        <authorList>
            <person name="Sayadi A."/>
        </authorList>
    </citation>
    <scope>NUCLEOTIDE SEQUENCE [LARGE SCALE GENOMIC DNA]</scope>
</reference>
<sequence length="134" mass="15786">CLVNKYVQNQVSLSQFCFQFICQFISGFLGAHTRSPLNARELVFIQKYSRVKSDKSQWTLEWMMKRQRIQLLITNTNFLLTKRILRAHHLHKGFSSSLAKIMVTKNTKATHFSRKWKNWLKRVMNLIGKKEPGG</sequence>
<gene>
    <name evidence="1" type="ORF">CALMAC_LOCUS8000</name>
</gene>
<dbReference type="AlphaFoldDB" id="A0A653CCC5"/>
<accession>A0A653CCC5</accession>
<keyword evidence="2" id="KW-1185">Reference proteome</keyword>
<name>A0A653CCC5_CALMS</name>
<proteinExistence type="predicted"/>
<feature type="non-terminal residue" evidence="1">
    <location>
        <position position="134"/>
    </location>
</feature>
<dbReference type="Proteomes" id="UP000410492">
    <property type="component" value="Unassembled WGS sequence"/>
</dbReference>
<protein>
    <submittedName>
        <fullName evidence="1">Uncharacterized protein</fullName>
    </submittedName>
</protein>
<evidence type="ECO:0000313" key="2">
    <source>
        <dbReference type="Proteomes" id="UP000410492"/>
    </source>
</evidence>
<evidence type="ECO:0000313" key="1">
    <source>
        <dbReference type="EMBL" id="VEN45601.1"/>
    </source>
</evidence>
<dbReference type="EMBL" id="CAACVG010007466">
    <property type="protein sequence ID" value="VEN45601.1"/>
    <property type="molecule type" value="Genomic_DNA"/>
</dbReference>
<feature type="non-terminal residue" evidence="1">
    <location>
        <position position="1"/>
    </location>
</feature>